<dbReference type="Proteomes" id="UP000555728">
    <property type="component" value="Unassembled WGS sequence"/>
</dbReference>
<dbReference type="RefSeq" id="WP_184438203.1">
    <property type="nucleotide sequence ID" value="NZ_JACIGI010000070.1"/>
</dbReference>
<feature type="region of interest" description="Disordered" evidence="1">
    <location>
        <begin position="276"/>
        <end position="301"/>
    </location>
</feature>
<keyword evidence="4" id="KW-1185">Reference proteome</keyword>
<dbReference type="Pfam" id="PF13479">
    <property type="entry name" value="AAA_24"/>
    <property type="match status" value="1"/>
</dbReference>
<organism evidence="3 4">
    <name type="scientific">Roseospira goensis</name>
    <dbReference type="NCBI Taxonomy" id="391922"/>
    <lineage>
        <taxon>Bacteria</taxon>
        <taxon>Pseudomonadati</taxon>
        <taxon>Pseudomonadota</taxon>
        <taxon>Alphaproteobacteria</taxon>
        <taxon>Rhodospirillales</taxon>
        <taxon>Rhodospirillaceae</taxon>
        <taxon>Roseospira</taxon>
    </lineage>
</organism>
<dbReference type="AlphaFoldDB" id="A0A7W6S4D7"/>
<name>A0A7W6S4D7_9PROT</name>
<dbReference type="SUPFAM" id="SSF52540">
    <property type="entry name" value="P-loop containing nucleoside triphosphate hydrolases"/>
    <property type="match status" value="1"/>
</dbReference>
<feature type="domain" description="AAA+ ATPase" evidence="2">
    <location>
        <begin position="17"/>
        <end position="224"/>
    </location>
</feature>
<dbReference type="InterPro" id="IPR027417">
    <property type="entry name" value="P-loop_NTPase"/>
</dbReference>
<proteinExistence type="predicted"/>
<sequence length="301" mass="32278">MPVSLITADQRASSAYDTTSLAIFGPAGVGKTTLASTLPGDRALVIDLEAGMKPLRHWSGVSLPVRAYADFRDLAILIGGPDPSKPDTEPYSAAHHAHIEKTYRDAGLNDVLTALAERPVVFVDSITDLTRQAMVWAKHQPEAVSARTGQPDVRGAYGLLGREVITALKHLQHAKGRTVIFVGVLEKVTDDYGTAHWQPQTEGSKVMRELPGIVDQVISMHHFRPDTDGTGWVLDEQAGGRRLVCRAGNRYGLPAKDRSGQLDETEPPDLGALLTRINQDGPAAPSTSTPSSPTAPTAWSA</sequence>
<evidence type="ECO:0000313" key="3">
    <source>
        <dbReference type="EMBL" id="MBB4287952.1"/>
    </source>
</evidence>
<protein>
    <recommendedName>
        <fullName evidence="2">AAA+ ATPase domain-containing protein</fullName>
    </recommendedName>
</protein>
<accession>A0A7W6S4D7</accession>
<comment type="caution">
    <text evidence="3">The sequence shown here is derived from an EMBL/GenBank/DDBJ whole genome shotgun (WGS) entry which is preliminary data.</text>
</comment>
<feature type="compositionally biased region" description="Low complexity" evidence="1">
    <location>
        <begin position="282"/>
        <end position="301"/>
    </location>
</feature>
<reference evidence="3 4" key="1">
    <citation type="submission" date="2020-08" db="EMBL/GenBank/DDBJ databases">
        <title>Genome sequencing of Purple Non-Sulfur Bacteria from various extreme environments.</title>
        <authorList>
            <person name="Mayer M."/>
        </authorList>
    </citation>
    <scope>NUCLEOTIDE SEQUENCE [LARGE SCALE GENOMIC DNA]</scope>
    <source>
        <strain evidence="3 4">JA135</strain>
    </source>
</reference>
<gene>
    <name evidence="3" type="ORF">GGD88_003719</name>
</gene>
<evidence type="ECO:0000256" key="1">
    <source>
        <dbReference type="SAM" id="MobiDB-lite"/>
    </source>
</evidence>
<dbReference type="Gene3D" id="3.40.50.300">
    <property type="entry name" value="P-loop containing nucleotide triphosphate hydrolases"/>
    <property type="match status" value="1"/>
</dbReference>
<dbReference type="InterPro" id="IPR003593">
    <property type="entry name" value="AAA+_ATPase"/>
</dbReference>
<evidence type="ECO:0000259" key="2">
    <source>
        <dbReference type="SMART" id="SM00382"/>
    </source>
</evidence>
<dbReference type="EMBL" id="JACIGI010000070">
    <property type="protein sequence ID" value="MBB4287952.1"/>
    <property type="molecule type" value="Genomic_DNA"/>
</dbReference>
<dbReference type="SMART" id="SM00382">
    <property type="entry name" value="AAA"/>
    <property type="match status" value="1"/>
</dbReference>
<evidence type="ECO:0000313" key="4">
    <source>
        <dbReference type="Proteomes" id="UP000555728"/>
    </source>
</evidence>